<dbReference type="GO" id="GO:0016787">
    <property type="term" value="F:hydrolase activity"/>
    <property type="evidence" value="ECO:0007669"/>
    <property type="project" value="UniProtKB-KW"/>
</dbReference>
<evidence type="ECO:0000256" key="1">
    <source>
        <dbReference type="ARBA" id="ARBA00022801"/>
    </source>
</evidence>
<dbReference type="InterPro" id="IPR029058">
    <property type="entry name" value="AB_hydrolase_fold"/>
</dbReference>
<dbReference type="Proteomes" id="UP000782312">
    <property type="component" value="Unassembled WGS sequence"/>
</dbReference>
<dbReference type="GO" id="GO:0016020">
    <property type="term" value="C:membrane"/>
    <property type="evidence" value="ECO:0007669"/>
    <property type="project" value="TreeGrafter"/>
</dbReference>
<name>A0A932MMP8_UNCTE</name>
<dbReference type="Gene3D" id="3.40.50.1820">
    <property type="entry name" value="alpha/beta hydrolase"/>
    <property type="match status" value="1"/>
</dbReference>
<dbReference type="EMBL" id="JACPUR010000013">
    <property type="protein sequence ID" value="MBI3126928.1"/>
    <property type="molecule type" value="Genomic_DNA"/>
</dbReference>
<reference evidence="3" key="1">
    <citation type="submission" date="2020-07" db="EMBL/GenBank/DDBJ databases">
        <title>Huge and variable diversity of episymbiotic CPR bacteria and DPANN archaea in groundwater ecosystems.</title>
        <authorList>
            <person name="He C.Y."/>
            <person name="Keren R."/>
            <person name="Whittaker M."/>
            <person name="Farag I.F."/>
            <person name="Doudna J."/>
            <person name="Cate J.H.D."/>
            <person name="Banfield J.F."/>
        </authorList>
    </citation>
    <scope>NUCLEOTIDE SEQUENCE</scope>
    <source>
        <strain evidence="3">NC_groundwater_763_Ag_S-0.2um_68_21</strain>
    </source>
</reference>
<accession>A0A932MMP8</accession>
<proteinExistence type="predicted"/>
<comment type="caution">
    <text evidence="3">The sequence shown here is derived from an EMBL/GenBank/DDBJ whole genome shotgun (WGS) entry which is preliminary data.</text>
</comment>
<evidence type="ECO:0000259" key="2">
    <source>
        <dbReference type="Pfam" id="PF00561"/>
    </source>
</evidence>
<protein>
    <submittedName>
        <fullName evidence="3">Alpha/beta fold hydrolase</fullName>
    </submittedName>
</protein>
<dbReference type="Pfam" id="PF00561">
    <property type="entry name" value="Abhydrolase_1"/>
    <property type="match status" value="1"/>
</dbReference>
<dbReference type="InterPro" id="IPR000073">
    <property type="entry name" value="AB_hydrolase_1"/>
</dbReference>
<dbReference type="InterPro" id="IPR050266">
    <property type="entry name" value="AB_hydrolase_sf"/>
</dbReference>
<feature type="domain" description="AB hydrolase-1" evidence="2">
    <location>
        <begin position="41"/>
        <end position="313"/>
    </location>
</feature>
<dbReference type="SUPFAM" id="SSF53474">
    <property type="entry name" value="alpha/beta-Hydrolases"/>
    <property type="match status" value="1"/>
</dbReference>
<dbReference type="PANTHER" id="PTHR43798:SF31">
    <property type="entry name" value="AB HYDROLASE SUPERFAMILY PROTEIN YCLE"/>
    <property type="match status" value="1"/>
</dbReference>
<keyword evidence="1 3" id="KW-0378">Hydrolase</keyword>
<gene>
    <name evidence="3" type="ORF">HYZ11_04920</name>
</gene>
<sequence length="329" mass="37723">MNTPAIESEDFFIGALDPGIRLHLREKRLRGMNRFESVSTLLMVPGRGAPGPVSFDISVPGYSWMDWMASRGWDVWTLSFRGFGRSTKPPEMLDDPAGQPPALRGRTMVRDVAAAVAFIRERRGVDRVNLLGWSWGTTISPAYTADNNDSVGRLALYAPYYAYDNPARAARFEDPARPGEWDARRGAWSWETEEDVRRRWWGHIPGEAHHAWRDERLARAYMDEWFDLDPEGRHRHPPAMRSPNGSLLDAYERSKNTPIYDAAKVRRPVLLIYGDQDGASNEVEAWGLYQKLASSPEKRYIVISGATHFFQYEFRREVLFKEVQLFLEG</sequence>
<organism evidence="3 4">
    <name type="scientific">Tectimicrobiota bacterium</name>
    <dbReference type="NCBI Taxonomy" id="2528274"/>
    <lineage>
        <taxon>Bacteria</taxon>
        <taxon>Pseudomonadati</taxon>
        <taxon>Nitrospinota/Tectimicrobiota group</taxon>
        <taxon>Candidatus Tectimicrobiota</taxon>
    </lineage>
</organism>
<dbReference type="PANTHER" id="PTHR43798">
    <property type="entry name" value="MONOACYLGLYCEROL LIPASE"/>
    <property type="match status" value="1"/>
</dbReference>
<evidence type="ECO:0000313" key="4">
    <source>
        <dbReference type="Proteomes" id="UP000782312"/>
    </source>
</evidence>
<evidence type="ECO:0000313" key="3">
    <source>
        <dbReference type="EMBL" id="MBI3126928.1"/>
    </source>
</evidence>
<dbReference type="AlphaFoldDB" id="A0A932MMP8"/>